<dbReference type="CDD" id="cd02440">
    <property type="entry name" value="AdoMet_MTases"/>
    <property type="match status" value="1"/>
</dbReference>
<dbReference type="InterPro" id="IPR041698">
    <property type="entry name" value="Methyltransf_25"/>
</dbReference>
<dbReference type="Gene3D" id="3.40.50.150">
    <property type="entry name" value="Vaccinia Virus protein VP39"/>
    <property type="match status" value="1"/>
</dbReference>
<proteinExistence type="predicted"/>
<keyword evidence="3" id="KW-0489">Methyltransferase</keyword>
<reference evidence="3 4" key="1">
    <citation type="submission" date="2011-02" db="EMBL/GenBank/DDBJ databases">
        <authorList>
            <person name="Nelson K.E."/>
            <person name="Sutton G."/>
            <person name="Torralba M."/>
            <person name="Durkin S."/>
            <person name="Harkins D."/>
            <person name="Montgomery R."/>
            <person name="Ziemer C."/>
            <person name="Klaassens E."/>
            <person name="Ocuiv P."/>
            <person name="Morrison M."/>
        </authorList>
    </citation>
    <scope>NUCLEOTIDE SEQUENCE [LARGE SCALE GENOMIC DNA]</scope>
    <source>
        <strain evidence="3 4">8</strain>
    </source>
</reference>
<organism evidence="3 4">
    <name type="scientific">Ruminococcus albus 8</name>
    <dbReference type="NCBI Taxonomy" id="246199"/>
    <lineage>
        <taxon>Bacteria</taxon>
        <taxon>Bacillati</taxon>
        <taxon>Bacillota</taxon>
        <taxon>Clostridia</taxon>
        <taxon>Eubacteriales</taxon>
        <taxon>Oscillospiraceae</taxon>
        <taxon>Ruminococcus</taxon>
    </lineage>
</organism>
<keyword evidence="4" id="KW-1185">Reference proteome</keyword>
<sequence length="252" mass="28563">MSGYGSFAKYYDALQADVPYSSIAGRIRQLGQKYSSENEVVVELGCGTGRLCRELEKLGFDVIGVDISAEMLEEAERAKSADSEITYVLQDMTELDLWGAADIIVCVLDGMNHLPYTEAFRRAVKRAAMFICDGGLFIFDVNTEYKHRKVLGDNSFVYELDGLFCSWRNQCRTDGRVDMVLDFFAEGEDGRYTRESEYISEILLPRDLIVQTVDEFGFEIVEVCDGLTEEPPCDTTQRELYVCRRKARGTDE</sequence>
<gene>
    <name evidence="3" type="ORF">CUS_6060</name>
</gene>
<feature type="domain" description="Methyltransferase" evidence="2">
    <location>
        <begin position="41"/>
        <end position="127"/>
    </location>
</feature>
<dbReference type="Gene3D" id="2.20.25.110">
    <property type="entry name" value="S-adenosyl-L-methionine-dependent methyltransferases"/>
    <property type="match status" value="1"/>
</dbReference>
<evidence type="ECO:0000313" key="4">
    <source>
        <dbReference type="Proteomes" id="UP000004259"/>
    </source>
</evidence>
<evidence type="ECO:0000256" key="1">
    <source>
        <dbReference type="ARBA" id="ARBA00022679"/>
    </source>
</evidence>
<dbReference type="STRING" id="246199.CUS_6060"/>
<keyword evidence="1 3" id="KW-0808">Transferase</keyword>
<dbReference type="eggNOG" id="COG2227">
    <property type="taxonomic scope" value="Bacteria"/>
</dbReference>
<dbReference type="OrthoDB" id="9811589at2"/>
<comment type="caution">
    <text evidence="3">The sequence shown here is derived from an EMBL/GenBank/DDBJ whole genome shotgun (WGS) entry which is preliminary data.</text>
</comment>
<protein>
    <submittedName>
        <fullName evidence="3">Methyltransferase domain protein</fullName>
    </submittedName>
</protein>
<accession>E9SD44</accession>
<dbReference type="SUPFAM" id="SSF53335">
    <property type="entry name" value="S-adenosyl-L-methionine-dependent methyltransferases"/>
    <property type="match status" value="1"/>
</dbReference>
<evidence type="ECO:0000259" key="2">
    <source>
        <dbReference type="Pfam" id="PF13649"/>
    </source>
</evidence>
<dbReference type="EMBL" id="ADKM02000086">
    <property type="protein sequence ID" value="EGC02815.1"/>
    <property type="molecule type" value="Genomic_DNA"/>
</dbReference>
<dbReference type="RefSeq" id="WP_002850212.1">
    <property type="nucleotide sequence ID" value="NZ_ADKM02000086.1"/>
</dbReference>
<dbReference type="AlphaFoldDB" id="E9SD44"/>
<name>E9SD44_RUMAL</name>
<dbReference type="InterPro" id="IPR029063">
    <property type="entry name" value="SAM-dependent_MTases_sf"/>
</dbReference>
<dbReference type="Pfam" id="PF13649">
    <property type="entry name" value="Methyltransf_25"/>
    <property type="match status" value="1"/>
</dbReference>
<evidence type="ECO:0000313" key="3">
    <source>
        <dbReference type="EMBL" id="EGC02815.1"/>
    </source>
</evidence>
<dbReference type="Proteomes" id="UP000004259">
    <property type="component" value="Unassembled WGS sequence"/>
</dbReference>
<dbReference type="PANTHER" id="PTHR43861">
    <property type="entry name" value="TRANS-ACONITATE 2-METHYLTRANSFERASE-RELATED"/>
    <property type="match status" value="1"/>
</dbReference>
<dbReference type="GO" id="GO:0008168">
    <property type="term" value="F:methyltransferase activity"/>
    <property type="evidence" value="ECO:0007669"/>
    <property type="project" value="UniProtKB-KW"/>
</dbReference>
<dbReference type="GO" id="GO:0032259">
    <property type="term" value="P:methylation"/>
    <property type="evidence" value="ECO:0007669"/>
    <property type="project" value="UniProtKB-KW"/>
</dbReference>